<dbReference type="Proteomes" id="UP000322327">
    <property type="component" value="Unassembled WGS sequence"/>
</dbReference>
<reference evidence="1 2" key="1">
    <citation type="journal article" date="1992" name="Lakartidningen">
        <title>[Penicillin V and not amoxicillin is the first choice preparation in acute otitis].</title>
        <authorList>
            <person name="Kamme C."/>
            <person name="Lundgren K."/>
            <person name="Prellner K."/>
        </authorList>
    </citation>
    <scope>NUCLEOTIDE SEQUENCE [LARGE SCALE GENOMIC DNA]</scope>
    <source>
        <strain evidence="1 2">PC3053II</strain>
    </source>
</reference>
<gene>
    <name evidence="1" type="ORF">EPJ76_03205</name>
</gene>
<comment type="caution">
    <text evidence="1">The sequence shown here is derived from an EMBL/GenBank/DDBJ whole genome shotgun (WGS) entry which is preliminary data.</text>
</comment>
<dbReference type="AlphaFoldDB" id="A0A5C8G4X6"/>
<dbReference type="RefSeq" id="WP_147530508.1">
    <property type="nucleotide sequence ID" value="NZ_SAYI01000013.1"/>
</dbReference>
<accession>A0A5C8G4X6</accession>
<evidence type="ECO:0000313" key="2">
    <source>
        <dbReference type="Proteomes" id="UP000322327"/>
    </source>
</evidence>
<evidence type="ECO:0000313" key="1">
    <source>
        <dbReference type="EMBL" id="TXJ57103.1"/>
    </source>
</evidence>
<organism evidence="1 2">
    <name type="scientific">Brachyspira aalborgi</name>
    <dbReference type="NCBI Taxonomy" id="29522"/>
    <lineage>
        <taxon>Bacteria</taxon>
        <taxon>Pseudomonadati</taxon>
        <taxon>Spirochaetota</taxon>
        <taxon>Spirochaetia</taxon>
        <taxon>Brachyspirales</taxon>
        <taxon>Brachyspiraceae</taxon>
        <taxon>Brachyspira</taxon>
    </lineage>
</organism>
<sequence>MVNILLFKQSPVASRQSPVASRQSPVASRQIILNFAIYFYCKKLLKSYSNYLLTLESLFMDKIIYSNVFIDFNFKGGRK</sequence>
<protein>
    <submittedName>
        <fullName evidence="1">Uncharacterized protein</fullName>
    </submittedName>
</protein>
<proteinExistence type="predicted"/>
<dbReference type="EMBL" id="SAYI01000013">
    <property type="protein sequence ID" value="TXJ57103.1"/>
    <property type="molecule type" value="Genomic_DNA"/>
</dbReference>
<name>A0A5C8G4X6_9SPIR</name>